<evidence type="ECO:0000256" key="3">
    <source>
        <dbReference type="ARBA" id="ARBA00022801"/>
    </source>
</evidence>
<evidence type="ECO:0000256" key="5">
    <source>
        <dbReference type="PROSITE-ProRule" id="PRU01240"/>
    </source>
</evidence>
<evidence type="ECO:0000256" key="4">
    <source>
        <dbReference type="ARBA" id="ARBA00022825"/>
    </source>
</evidence>
<dbReference type="PRINTS" id="PR00723">
    <property type="entry name" value="SUBTILISIN"/>
</dbReference>
<dbReference type="InterPro" id="IPR050131">
    <property type="entry name" value="Peptidase_S8_subtilisin-like"/>
</dbReference>
<sequence>MFSDEPDFDHSKVDPALTLIYDQYTHDRADAASTIANHPAIVFEDEHTDTAEALPGPAPVARVIVTLECSPDADFSDLVDTDITINPSEHRIRTGIVHLGDLPRLARHPAVIHVAAASELHPYLDLAAKAVHLTDFWSAYGIEGKGVIIGVIDSGLDAAHPAFAGRVLKIWDQNSEKSTNQKNTNVLYGMEYTGKEVSNSTDEHGHGTAVAGIAAGNEQQYRGAAPQASIVVVKAKFLNASVIDAIRYIFKIATDLKMPAVINLSLGGHDNPHDGSDPLSQMIDEASGPGRVICCAAGNQGDSAIHAQARIYKGKVTSIPFVHVASPGAEVFKISGWYSGDDALEVAVQLPQEEKGNKKPAFQPILRTPPEKTTVRTREVGGKVVKVSTPDRSSAGKLHQFTVYIKLPNGSKDRVEWLLLLRGGTMVGTSTRVDAWVTSNENGHFCGPQSSRSMTIGSPGCATEAITVGSYTTRTHWNQYKDNTGITLDDITPFSSQGPRRDGLHKPDLLAPGAWLIMSRSRQSHPDDKIVIDDKHVIGEGTSMASPFVAGIVALVLSQHPELAAQDILDVFGYTKTEKAQEAVNRWGRGLIDLSGL</sequence>
<dbReference type="InterPro" id="IPR015500">
    <property type="entry name" value="Peptidase_S8_subtilisin-rel"/>
</dbReference>
<dbReference type="Gene3D" id="2.60.120.1290">
    <property type="match status" value="1"/>
</dbReference>
<evidence type="ECO:0000256" key="2">
    <source>
        <dbReference type="ARBA" id="ARBA00022670"/>
    </source>
</evidence>
<accession>A0ABV9XUZ8</accession>
<dbReference type="EMBL" id="JBHSJB010000008">
    <property type="protein sequence ID" value="MFC5054169.1"/>
    <property type="molecule type" value="Genomic_DNA"/>
</dbReference>
<comment type="similarity">
    <text evidence="1 5 6">Belongs to the peptidase S8 family.</text>
</comment>
<feature type="domain" description="Peptidase S8/S53" evidence="7">
    <location>
        <begin position="144"/>
        <end position="309"/>
    </location>
</feature>
<evidence type="ECO:0000313" key="8">
    <source>
        <dbReference type="EMBL" id="MFC5054169.1"/>
    </source>
</evidence>
<dbReference type="InterPro" id="IPR023827">
    <property type="entry name" value="Peptidase_S8_Asp-AS"/>
</dbReference>
<dbReference type="InterPro" id="IPR023828">
    <property type="entry name" value="Peptidase_S8_Ser-AS"/>
</dbReference>
<evidence type="ECO:0000256" key="6">
    <source>
        <dbReference type="RuleBase" id="RU003355"/>
    </source>
</evidence>
<dbReference type="Gene3D" id="3.40.50.200">
    <property type="entry name" value="Peptidase S8/S53 domain"/>
    <property type="match status" value="1"/>
</dbReference>
<proteinExistence type="inferred from homology"/>
<evidence type="ECO:0000256" key="1">
    <source>
        <dbReference type="ARBA" id="ARBA00011073"/>
    </source>
</evidence>
<name>A0ABV9XUZ8_9PSEU</name>
<protein>
    <submittedName>
        <fullName evidence="8">S8 family serine peptidase</fullName>
    </submittedName>
</protein>
<feature type="active site" description="Charge relay system" evidence="5">
    <location>
        <position position="153"/>
    </location>
</feature>
<dbReference type="SUPFAM" id="SSF52743">
    <property type="entry name" value="Subtilisin-like"/>
    <property type="match status" value="1"/>
</dbReference>
<dbReference type="InterPro" id="IPR022398">
    <property type="entry name" value="Peptidase_S8_His-AS"/>
</dbReference>
<gene>
    <name evidence="8" type="ORF">ACFPFM_10400</name>
</gene>
<keyword evidence="4 5" id="KW-0720">Serine protease</keyword>
<evidence type="ECO:0000313" key="9">
    <source>
        <dbReference type="Proteomes" id="UP001595833"/>
    </source>
</evidence>
<dbReference type="InterPro" id="IPR036852">
    <property type="entry name" value="Peptidase_S8/S53_dom_sf"/>
</dbReference>
<keyword evidence="9" id="KW-1185">Reference proteome</keyword>
<feature type="domain" description="Peptidase S8/S53" evidence="7">
    <location>
        <begin position="440"/>
        <end position="585"/>
    </location>
</feature>
<reference evidence="9" key="1">
    <citation type="journal article" date="2019" name="Int. J. Syst. Evol. Microbiol.">
        <title>The Global Catalogue of Microorganisms (GCM) 10K type strain sequencing project: providing services to taxonomists for standard genome sequencing and annotation.</title>
        <authorList>
            <consortium name="The Broad Institute Genomics Platform"/>
            <consortium name="The Broad Institute Genome Sequencing Center for Infectious Disease"/>
            <person name="Wu L."/>
            <person name="Ma J."/>
        </authorList>
    </citation>
    <scope>NUCLEOTIDE SEQUENCE [LARGE SCALE GENOMIC DNA]</scope>
    <source>
        <strain evidence="9">KCTC 12848</strain>
    </source>
</reference>
<dbReference type="PROSITE" id="PS00136">
    <property type="entry name" value="SUBTILASE_ASP"/>
    <property type="match status" value="1"/>
</dbReference>
<dbReference type="Pfam" id="PF00082">
    <property type="entry name" value="Peptidase_S8"/>
    <property type="match status" value="2"/>
</dbReference>
<dbReference type="Proteomes" id="UP001595833">
    <property type="component" value="Unassembled WGS sequence"/>
</dbReference>
<organism evidence="8 9">
    <name type="scientific">Saccharothrix xinjiangensis</name>
    <dbReference type="NCBI Taxonomy" id="204798"/>
    <lineage>
        <taxon>Bacteria</taxon>
        <taxon>Bacillati</taxon>
        <taxon>Actinomycetota</taxon>
        <taxon>Actinomycetes</taxon>
        <taxon>Pseudonocardiales</taxon>
        <taxon>Pseudonocardiaceae</taxon>
        <taxon>Saccharothrix</taxon>
    </lineage>
</organism>
<dbReference type="RefSeq" id="WP_344038633.1">
    <property type="nucleotide sequence ID" value="NZ_BAAAKE010000012.1"/>
</dbReference>
<keyword evidence="2 5" id="KW-0645">Protease</keyword>
<dbReference type="PROSITE" id="PS00137">
    <property type="entry name" value="SUBTILASE_HIS"/>
    <property type="match status" value="1"/>
</dbReference>
<dbReference type="PROSITE" id="PS00138">
    <property type="entry name" value="SUBTILASE_SER"/>
    <property type="match status" value="1"/>
</dbReference>
<evidence type="ECO:0000259" key="7">
    <source>
        <dbReference type="Pfam" id="PF00082"/>
    </source>
</evidence>
<keyword evidence="3 5" id="KW-0378">Hydrolase</keyword>
<feature type="active site" description="Charge relay system" evidence="5">
    <location>
        <position position="543"/>
    </location>
</feature>
<dbReference type="PANTHER" id="PTHR43806:SF11">
    <property type="entry name" value="CEREVISIN-RELATED"/>
    <property type="match status" value="1"/>
</dbReference>
<feature type="active site" description="Charge relay system" evidence="5">
    <location>
        <position position="206"/>
    </location>
</feature>
<dbReference type="InterPro" id="IPR000209">
    <property type="entry name" value="Peptidase_S8/S53_dom"/>
</dbReference>
<dbReference type="PANTHER" id="PTHR43806">
    <property type="entry name" value="PEPTIDASE S8"/>
    <property type="match status" value="1"/>
</dbReference>
<comment type="caution">
    <text evidence="8">The sequence shown here is derived from an EMBL/GenBank/DDBJ whole genome shotgun (WGS) entry which is preliminary data.</text>
</comment>
<dbReference type="PROSITE" id="PS51892">
    <property type="entry name" value="SUBTILASE"/>
    <property type="match status" value="1"/>
</dbReference>